<proteinExistence type="inferred from homology"/>
<dbReference type="PANTHER" id="PTHR42755:SF1">
    <property type="entry name" value="3-DEOXY-D-MANNO-OCTULOSONIC ACID TRANSFERASE, MITOCHONDRIAL-RELATED"/>
    <property type="match status" value="1"/>
</dbReference>
<organism evidence="10 11">
    <name type="scientific">Marivivens donghaensis</name>
    <dbReference type="NCBI Taxonomy" id="1699413"/>
    <lineage>
        <taxon>Bacteria</taxon>
        <taxon>Pseudomonadati</taxon>
        <taxon>Pseudomonadota</taxon>
        <taxon>Alphaproteobacteria</taxon>
        <taxon>Rhodobacterales</taxon>
        <taxon>Paracoccaceae</taxon>
        <taxon>Marivivens group</taxon>
        <taxon>Marivivens</taxon>
    </lineage>
</organism>
<comment type="caution">
    <text evidence="10">The sequence shown here is derived from an EMBL/GenBank/DDBJ whole genome shotgun (WGS) entry which is preliminary data.</text>
</comment>
<comment type="function">
    <text evidence="1 8">Involved in lipopolysaccharide (LPS) biosynthesis. Catalyzes the transfer of 3-deoxy-D-manno-octulosonate (Kdo) residue(s) from CMP-Kdo to lipid IV(A), the tetraacyldisaccharide-1,4'-bisphosphate precursor of lipid A.</text>
</comment>
<evidence type="ECO:0000256" key="6">
    <source>
        <dbReference type="ARBA" id="ARBA00031445"/>
    </source>
</evidence>
<evidence type="ECO:0000256" key="3">
    <source>
        <dbReference type="ARBA" id="ARBA00012621"/>
    </source>
</evidence>
<dbReference type="Pfam" id="PF04413">
    <property type="entry name" value="Glycos_transf_N"/>
    <property type="match status" value="1"/>
</dbReference>
<keyword evidence="8" id="KW-0472">Membrane</keyword>
<dbReference type="SUPFAM" id="SSF53756">
    <property type="entry name" value="UDP-Glycosyltransferase/glycogen phosphorylase"/>
    <property type="match status" value="1"/>
</dbReference>
<evidence type="ECO:0000256" key="1">
    <source>
        <dbReference type="ARBA" id="ARBA00003394"/>
    </source>
</evidence>
<evidence type="ECO:0000256" key="7">
    <source>
        <dbReference type="ARBA" id="ARBA00049183"/>
    </source>
</evidence>
<evidence type="ECO:0000313" key="10">
    <source>
        <dbReference type="EMBL" id="NIY71572.1"/>
    </source>
</evidence>
<keyword evidence="11" id="KW-1185">Reference proteome</keyword>
<sequence length="398" mass="43056">MAHSLALATYVALRGRGKDGASRDPRPDGPLVWFHCPTTCDLLHAQSVIRTLQDDQEQVSFLITGTQSEPEVSDDGDVIIGTGPGRTKAEVDGFLDHWQPDALFWLGGQVDPLVVAVVKERPIRRFLVNIRSDDPIVTGGGWLPGIKSDTISEFETAFAADTMTATRLIRLGMSQEAVTVTGSFTESIPVLPNNEAERADFAQVVGSRPMWLASDVPVQELEGVIAAHKNALRRSHRLLLILEPRNPEDGPIYAEAVEKAKLKAVLRSEDDPKDTTHVYIADLGQERGMWFRIAPTTYIGGTILGGGRHPFEPASLGSVVVHGPENKPYQDAYSRLDKAGGAKAVKNNVELASAIEKLLSPDKAAQIAHAAWAVTSQGAEVTNRVASMIASLLDTLDH</sequence>
<dbReference type="InterPro" id="IPR007507">
    <property type="entry name" value="Glycos_transf_N"/>
</dbReference>
<dbReference type="EC" id="2.4.99.12" evidence="3 8"/>
<dbReference type="PANTHER" id="PTHR42755">
    <property type="entry name" value="3-DEOXY-MANNO-OCTULOSONATE CYTIDYLYLTRANSFERASE"/>
    <property type="match status" value="1"/>
</dbReference>
<dbReference type="InterPro" id="IPR039901">
    <property type="entry name" value="Kdotransferase"/>
</dbReference>
<evidence type="ECO:0000256" key="8">
    <source>
        <dbReference type="RuleBase" id="RU365103"/>
    </source>
</evidence>
<comment type="similarity">
    <text evidence="8">Belongs to the glycosyltransferase group 1 family.</text>
</comment>
<name>A0ABX0VU51_9RHOB</name>
<keyword evidence="8" id="KW-1003">Cell membrane</keyword>
<comment type="pathway">
    <text evidence="2 8">Bacterial outer membrane biogenesis; LPS core biosynthesis.</text>
</comment>
<dbReference type="RefSeq" id="WP_167636502.1">
    <property type="nucleotide sequence ID" value="NZ_JAATOP010000002.1"/>
</dbReference>
<dbReference type="Gene3D" id="3.40.50.11720">
    <property type="entry name" value="3-Deoxy-D-manno-octulosonic-acid transferase, N-terminal domain"/>
    <property type="match status" value="1"/>
</dbReference>
<evidence type="ECO:0000256" key="4">
    <source>
        <dbReference type="ARBA" id="ARBA00019077"/>
    </source>
</evidence>
<keyword evidence="8" id="KW-0448">Lipopolysaccharide biosynthesis</keyword>
<comment type="subcellular location">
    <subcellularLocation>
        <location evidence="8">Cell membrane</location>
    </subcellularLocation>
</comment>
<protein>
    <recommendedName>
        <fullName evidence="4 8">3-deoxy-D-manno-octulosonic acid transferase</fullName>
        <shortName evidence="8">Kdo transferase</shortName>
        <ecNumber evidence="3 8">2.4.99.12</ecNumber>
    </recommendedName>
    <alternativeName>
        <fullName evidence="6 8">Lipid IV(A) 3-deoxy-D-manno-octulosonic acid transferase</fullName>
    </alternativeName>
</protein>
<evidence type="ECO:0000313" key="11">
    <source>
        <dbReference type="Proteomes" id="UP000709466"/>
    </source>
</evidence>
<accession>A0ABX0VU51</accession>
<gene>
    <name evidence="10" type="ORF">HCZ30_03890</name>
</gene>
<reference evidence="10 11" key="1">
    <citation type="submission" date="2020-03" db="EMBL/GenBank/DDBJ databases">
        <title>Bacterial isolates of synthetic phycosphere.</title>
        <authorList>
            <person name="Fu H."/>
            <person name="Moran M.A."/>
        </authorList>
    </citation>
    <scope>NUCLEOTIDE SEQUENCE [LARGE SCALE GENOMIC DNA]</scope>
    <source>
        <strain evidence="10 11">HF1</strain>
    </source>
</reference>
<comment type="catalytic activity">
    <reaction evidence="7 8">
        <text>lipid IVA (E. coli) + CMP-3-deoxy-beta-D-manno-octulosonate = alpha-Kdo-(2-&gt;6)-lipid IVA (E. coli) + CMP + H(+)</text>
        <dbReference type="Rhea" id="RHEA:28066"/>
        <dbReference type="ChEBI" id="CHEBI:15378"/>
        <dbReference type="ChEBI" id="CHEBI:58603"/>
        <dbReference type="ChEBI" id="CHEBI:60364"/>
        <dbReference type="ChEBI" id="CHEBI:60377"/>
        <dbReference type="ChEBI" id="CHEBI:85987"/>
        <dbReference type="EC" id="2.4.99.12"/>
    </reaction>
</comment>
<dbReference type="Proteomes" id="UP000709466">
    <property type="component" value="Unassembled WGS sequence"/>
</dbReference>
<keyword evidence="5 8" id="KW-0808">Transferase</keyword>
<dbReference type="InterPro" id="IPR038107">
    <property type="entry name" value="Glycos_transf_N_sf"/>
</dbReference>
<feature type="domain" description="3-deoxy-D-manno-octulosonic-acid transferase N-terminal" evidence="9">
    <location>
        <begin position="26"/>
        <end position="183"/>
    </location>
</feature>
<evidence type="ECO:0000259" key="9">
    <source>
        <dbReference type="Pfam" id="PF04413"/>
    </source>
</evidence>
<dbReference type="EMBL" id="JAATOP010000002">
    <property type="protein sequence ID" value="NIY71572.1"/>
    <property type="molecule type" value="Genomic_DNA"/>
</dbReference>
<dbReference type="Gene3D" id="3.40.50.2000">
    <property type="entry name" value="Glycogen Phosphorylase B"/>
    <property type="match status" value="1"/>
</dbReference>
<evidence type="ECO:0000256" key="5">
    <source>
        <dbReference type="ARBA" id="ARBA00022679"/>
    </source>
</evidence>
<evidence type="ECO:0000256" key="2">
    <source>
        <dbReference type="ARBA" id="ARBA00004713"/>
    </source>
</evidence>